<sequence length="99" mass="11365">MSYFYYMLSYITDNLSYVVLLALILFAGTAYLLKRKTRNKSKYKKSTYTNTSSSGSSAYKPYKRNYVVEHSSEHSKGSCSFIVESVSQVFEAKTQGKHR</sequence>
<keyword evidence="1" id="KW-0812">Transmembrane</keyword>
<proteinExistence type="predicted"/>
<evidence type="ECO:0000313" key="2">
    <source>
        <dbReference type="EMBL" id="AHX04167.1"/>
    </source>
</evidence>
<feature type="transmembrane region" description="Helical" evidence="1">
    <location>
        <begin position="15"/>
        <end position="33"/>
    </location>
</feature>
<dbReference type="HOGENOM" id="CLU_2287062_0_0_5"/>
<organism evidence="2 3">
    <name type="scientific">Ehrlichia japonica</name>
    <dbReference type="NCBI Taxonomy" id="391036"/>
    <lineage>
        <taxon>Bacteria</taxon>
        <taxon>Pseudomonadati</taxon>
        <taxon>Pseudomonadota</taxon>
        <taxon>Alphaproteobacteria</taxon>
        <taxon>Rickettsiales</taxon>
        <taxon>Anaplasmataceae</taxon>
        <taxon>Ehrlichia</taxon>
    </lineage>
</organism>
<protein>
    <submittedName>
        <fullName evidence="2">Uncharacterized protein</fullName>
    </submittedName>
</protein>
<dbReference type="EMBL" id="CP007474">
    <property type="protein sequence ID" value="AHX04167.1"/>
    <property type="molecule type" value="Genomic_DNA"/>
</dbReference>
<name>X5GAN6_9RICK</name>
<keyword evidence="1" id="KW-1133">Transmembrane helix</keyword>
<keyword evidence="3" id="KW-1185">Reference proteome</keyword>
<dbReference type="STRING" id="391036.EHF_0880"/>
<dbReference type="AlphaFoldDB" id="X5GAN6"/>
<evidence type="ECO:0000256" key="1">
    <source>
        <dbReference type="SAM" id="Phobius"/>
    </source>
</evidence>
<gene>
    <name evidence="2" type="ORF">EHF_0880</name>
</gene>
<dbReference type="Proteomes" id="UP000023762">
    <property type="component" value="Chromosome"/>
</dbReference>
<evidence type="ECO:0000313" key="3">
    <source>
        <dbReference type="Proteomes" id="UP000023762"/>
    </source>
</evidence>
<reference evidence="2 3" key="1">
    <citation type="submission" date="2014-03" db="EMBL/GenBank/DDBJ databases">
        <title>Sequencing and Comparison of Genomes and Transcriptome Profiles of Human Ehrlichiosis Agents.</title>
        <authorList>
            <person name="Lin M."/>
            <person name="Daugherty S.C."/>
            <person name="Nagaraj S."/>
            <person name="Cheng Z."/>
            <person name="Xiong Q."/>
            <person name="Lin F.-Y."/>
            <person name="Sengamalay N."/>
            <person name="Ott S."/>
            <person name="Godinez A."/>
            <person name="Tallon L.J."/>
            <person name="Sadzewicz L."/>
            <person name="Fraser C.M."/>
            <person name="Dunning Hotopp J.C."/>
            <person name="Rikihisa Y."/>
        </authorList>
    </citation>
    <scope>NUCLEOTIDE SEQUENCE [LARGE SCALE GENOMIC DNA]</scope>
    <source>
        <strain evidence="2 3">HF</strain>
    </source>
</reference>
<accession>X5GAN6</accession>
<dbReference type="RefSeq" id="WP_232228937.1">
    <property type="nucleotide sequence ID" value="NZ_CP007474.1"/>
</dbReference>
<dbReference type="KEGG" id="ehh:EHF_0880"/>
<keyword evidence="1" id="KW-0472">Membrane</keyword>